<evidence type="ECO:0000313" key="2">
    <source>
        <dbReference type="Proteomes" id="UP000184330"/>
    </source>
</evidence>
<sequence length="278" mass="31401">METEILSSKDPLATWEFVDTGKGNANGKPWFELDDFGQKQALRHAPITTALRTMLKTPAGRTLSINPGVESIKFSPVHRGLIAWFAFDIISNAITLYALPNMKALRASMSAIWSAGEGRWEGNGHQFLREVQLRAWDKPDFQAAILSTEQMFMHKLENFLEPLTKTFGPVIQYSYNKSDIIKHTILLWPYLQSLGGRLELIEPTIGESFDKKSAEPYDKNGNEIHHSSEDLSKWTVTWVLARGIRFFEEGSVKGQLPFTIKARVAISEGTPPVKRRLL</sequence>
<name>A0A1L7WIL7_9HELO</name>
<dbReference type="AlphaFoldDB" id="A0A1L7WIL7"/>
<dbReference type="EMBL" id="FJOG01000003">
    <property type="protein sequence ID" value="CZR52620.1"/>
    <property type="molecule type" value="Genomic_DNA"/>
</dbReference>
<protein>
    <submittedName>
        <fullName evidence="1">Uncharacterized protein</fullName>
    </submittedName>
</protein>
<dbReference type="OrthoDB" id="3563954at2759"/>
<proteinExistence type="predicted"/>
<accession>A0A1L7WIL7</accession>
<gene>
    <name evidence="1" type="ORF">PAC_02497</name>
</gene>
<keyword evidence="2" id="KW-1185">Reference proteome</keyword>
<reference evidence="1 2" key="1">
    <citation type="submission" date="2016-03" db="EMBL/GenBank/DDBJ databases">
        <authorList>
            <person name="Ploux O."/>
        </authorList>
    </citation>
    <scope>NUCLEOTIDE SEQUENCE [LARGE SCALE GENOMIC DNA]</scope>
    <source>
        <strain evidence="1 2">UAMH 11012</strain>
    </source>
</reference>
<evidence type="ECO:0000313" key="1">
    <source>
        <dbReference type="EMBL" id="CZR52620.1"/>
    </source>
</evidence>
<dbReference type="Proteomes" id="UP000184330">
    <property type="component" value="Unassembled WGS sequence"/>
</dbReference>
<organism evidence="1 2">
    <name type="scientific">Phialocephala subalpina</name>
    <dbReference type="NCBI Taxonomy" id="576137"/>
    <lineage>
        <taxon>Eukaryota</taxon>
        <taxon>Fungi</taxon>
        <taxon>Dikarya</taxon>
        <taxon>Ascomycota</taxon>
        <taxon>Pezizomycotina</taxon>
        <taxon>Leotiomycetes</taxon>
        <taxon>Helotiales</taxon>
        <taxon>Mollisiaceae</taxon>
        <taxon>Phialocephala</taxon>
        <taxon>Phialocephala fortinii species complex</taxon>
    </lineage>
</organism>